<evidence type="ECO:0000313" key="3">
    <source>
        <dbReference type="WBParaSite" id="nRc.2.0.1.t47494-RA"/>
    </source>
</evidence>
<evidence type="ECO:0000313" key="2">
    <source>
        <dbReference type="Proteomes" id="UP000887565"/>
    </source>
</evidence>
<reference evidence="3" key="1">
    <citation type="submission" date="2022-11" db="UniProtKB">
        <authorList>
            <consortium name="WormBaseParasite"/>
        </authorList>
    </citation>
    <scope>IDENTIFICATION</scope>
</reference>
<protein>
    <submittedName>
        <fullName evidence="3">Uncharacterized protein</fullName>
    </submittedName>
</protein>
<accession>A0A915L8X7</accession>
<dbReference type="Proteomes" id="UP000887565">
    <property type="component" value="Unplaced"/>
</dbReference>
<keyword evidence="1" id="KW-0812">Transmembrane</keyword>
<feature type="transmembrane region" description="Helical" evidence="1">
    <location>
        <begin position="47"/>
        <end position="70"/>
    </location>
</feature>
<name>A0A915L8X7_ROMCU</name>
<proteinExistence type="predicted"/>
<evidence type="ECO:0000256" key="1">
    <source>
        <dbReference type="SAM" id="Phobius"/>
    </source>
</evidence>
<dbReference type="AlphaFoldDB" id="A0A915L8X7"/>
<dbReference type="WBParaSite" id="nRc.2.0.1.t47494-RA">
    <property type="protein sequence ID" value="nRc.2.0.1.t47494-RA"/>
    <property type="gene ID" value="nRc.2.0.1.g47494"/>
</dbReference>
<sequence>MWNDFNPSPRYWGQWESHYGPAQRRVATRRHQAEAMFGPIVGQRPPVAIMGPAAAVGFVPAAIVAPVGMLDHAQQQNRQLYYDFNGEYHSLP</sequence>
<keyword evidence="1" id="KW-0472">Membrane</keyword>
<keyword evidence="2" id="KW-1185">Reference proteome</keyword>
<organism evidence="2 3">
    <name type="scientific">Romanomermis culicivorax</name>
    <name type="common">Nematode worm</name>
    <dbReference type="NCBI Taxonomy" id="13658"/>
    <lineage>
        <taxon>Eukaryota</taxon>
        <taxon>Metazoa</taxon>
        <taxon>Ecdysozoa</taxon>
        <taxon>Nematoda</taxon>
        <taxon>Enoplea</taxon>
        <taxon>Dorylaimia</taxon>
        <taxon>Mermithida</taxon>
        <taxon>Mermithoidea</taxon>
        <taxon>Mermithidae</taxon>
        <taxon>Romanomermis</taxon>
    </lineage>
</organism>
<keyword evidence="1" id="KW-1133">Transmembrane helix</keyword>